<dbReference type="GO" id="GO:0015562">
    <property type="term" value="F:efflux transmembrane transporter activity"/>
    <property type="evidence" value="ECO:0007669"/>
    <property type="project" value="TreeGrafter"/>
</dbReference>
<keyword evidence="5" id="KW-1185">Reference proteome</keyword>
<sequence length="386" mass="42775">MDSEFLKTPTVIANRQYRQKELYMSVFRQLSEKLKAKPYLIAITLTLLISVWMVSGQLSQSEDVHTATSKELNEVLPRVRTKEVKAELVTRSVTLYGRTEPDRKTTVAAEVLGQIIEVLAPRGSVVKKGDLIARIDKNDLPQQLDYAQARLKQREIEFDGAKKLSAKGFQGKARLAETEASLTQARADLAKLKLMLYKTEIRAPQSGILNERYIEEGDFVSVGTVIAQIADIDPLIVRADVTEKDIYAIKLGQKAVVRLLNGQQVEGELRYISRVSNVETNTFKIEVSIPNPDFELWAGVSAELSLPLEKTRAIKVSPSLMALDEAGNIGIKTVENGVVSFHPVDLVKTEKDGAWLGGFDESVEVIILGQGFVKAGDHVETTKVEN</sequence>
<dbReference type="OrthoDB" id="9806939at2"/>
<dbReference type="InterPro" id="IPR058625">
    <property type="entry name" value="MdtA-like_BSH"/>
</dbReference>
<dbReference type="Pfam" id="PF25954">
    <property type="entry name" value="Beta-barrel_RND_2"/>
    <property type="match status" value="1"/>
</dbReference>
<evidence type="ECO:0000259" key="2">
    <source>
        <dbReference type="Pfam" id="PF25917"/>
    </source>
</evidence>
<evidence type="ECO:0000313" key="4">
    <source>
        <dbReference type="EMBL" id="PSW05456.1"/>
    </source>
</evidence>
<feature type="domain" description="Multidrug resistance protein MdtA-like barrel-sandwich hybrid" evidence="2">
    <location>
        <begin position="103"/>
        <end position="225"/>
    </location>
</feature>
<evidence type="ECO:0000259" key="3">
    <source>
        <dbReference type="Pfam" id="PF25954"/>
    </source>
</evidence>
<comment type="caution">
    <text evidence="4">The sequence shown here is derived from an EMBL/GenBank/DDBJ whole genome shotgun (WGS) entry which is preliminary data.</text>
</comment>
<dbReference type="AlphaFoldDB" id="A0A2T3MZV9"/>
<dbReference type="PANTHER" id="PTHR30469:SF29">
    <property type="entry name" value="BLR2860 PROTEIN"/>
    <property type="match status" value="1"/>
</dbReference>
<evidence type="ECO:0000313" key="5">
    <source>
        <dbReference type="Proteomes" id="UP000240904"/>
    </source>
</evidence>
<organism evidence="4 5">
    <name type="scientific">Photobacterium lipolyticum</name>
    <dbReference type="NCBI Taxonomy" id="266810"/>
    <lineage>
        <taxon>Bacteria</taxon>
        <taxon>Pseudomonadati</taxon>
        <taxon>Pseudomonadota</taxon>
        <taxon>Gammaproteobacteria</taxon>
        <taxon>Vibrionales</taxon>
        <taxon>Vibrionaceae</taxon>
        <taxon>Photobacterium</taxon>
    </lineage>
</organism>
<dbReference type="NCBIfam" id="TIGR01730">
    <property type="entry name" value="RND_mfp"/>
    <property type="match status" value="1"/>
</dbReference>
<dbReference type="PANTHER" id="PTHR30469">
    <property type="entry name" value="MULTIDRUG RESISTANCE PROTEIN MDTA"/>
    <property type="match status" value="1"/>
</dbReference>
<dbReference type="Gene3D" id="2.40.30.170">
    <property type="match status" value="1"/>
</dbReference>
<comment type="similarity">
    <text evidence="1">Belongs to the membrane fusion protein (MFP) (TC 8.A.1) family.</text>
</comment>
<dbReference type="InterPro" id="IPR006143">
    <property type="entry name" value="RND_pump_MFP"/>
</dbReference>
<dbReference type="InterPro" id="IPR058792">
    <property type="entry name" value="Beta-barrel_RND_2"/>
</dbReference>
<evidence type="ECO:0000256" key="1">
    <source>
        <dbReference type="ARBA" id="ARBA00009477"/>
    </source>
</evidence>
<dbReference type="EMBL" id="PYMC01000005">
    <property type="protein sequence ID" value="PSW05456.1"/>
    <property type="molecule type" value="Genomic_DNA"/>
</dbReference>
<dbReference type="GO" id="GO:1990281">
    <property type="term" value="C:efflux pump complex"/>
    <property type="evidence" value="ECO:0007669"/>
    <property type="project" value="TreeGrafter"/>
</dbReference>
<accession>A0A2T3MZV9</accession>
<proteinExistence type="inferred from homology"/>
<dbReference type="SUPFAM" id="SSF111369">
    <property type="entry name" value="HlyD-like secretion proteins"/>
    <property type="match status" value="1"/>
</dbReference>
<protein>
    <submittedName>
        <fullName evidence="4">Efflux RND transporter periplasmic adaptor subunit</fullName>
    </submittedName>
</protein>
<reference evidence="4 5" key="1">
    <citation type="submission" date="2018-03" db="EMBL/GenBank/DDBJ databases">
        <title>Whole genome sequencing of Histamine producing bacteria.</title>
        <authorList>
            <person name="Butler K."/>
        </authorList>
    </citation>
    <scope>NUCLEOTIDE SEQUENCE [LARGE SCALE GENOMIC DNA]</scope>
    <source>
        <strain evidence="4 5">DSM 16190</strain>
    </source>
</reference>
<dbReference type="Pfam" id="PF25917">
    <property type="entry name" value="BSH_RND"/>
    <property type="match status" value="1"/>
</dbReference>
<dbReference type="Gene3D" id="2.40.50.100">
    <property type="match status" value="2"/>
</dbReference>
<gene>
    <name evidence="4" type="ORF">C9I89_09410</name>
</gene>
<feature type="domain" description="CusB-like beta-barrel" evidence="3">
    <location>
        <begin position="237"/>
        <end position="306"/>
    </location>
</feature>
<dbReference type="Proteomes" id="UP000240904">
    <property type="component" value="Unassembled WGS sequence"/>
</dbReference>
<name>A0A2T3MZV9_9GAMM</name>